<dbReference type="Proteomes" id="UP001595955">
    <property type="component" value="Unassembled WGS sequence"/>
</dbReference>
<reference evidence="2" key="1">
    <citation type="journal article" date="2019" name="Int. J. Syst. Evol. Microbiol.">
        <title>The Global Catalogue of Microorganisms (GCM) 10K type strain sequencing project: providing services to taxonomists for standard genome sequencing and annotation.</title>
        <authorList>
            <consortium name="The Broad Institute Genomics Platform"/>
            <consortium name="The Broad Institute Genome Sequencing Center for Infectious Disease"/>
            <person name="Wu L."/>
            <person name="Ma J."/>
        </authorList>
    </citation>
    <scope>NUCLEOTIDE SEQUENCE [LARGE SCALE GENOMIC DNA]</scope>
    <source>
        <strain evidence="2">JCM 3369</strain>
    </source>
</reference>
<evidence type="ECO:0000313" key="1">
    <source>
        <dbReference type="EMBL" id="MFC4555033.1"/>
    </source>
</evidence>
<dbReference type="RefSeq" id="WP_164471398.1">
    <property type="nucleotide sequence ID" value="NZ_CP033325.1"/>
</dbReference>
<proteinExistence type="predicted"/>
<sequence length="346" mass="37085">MRTLPLDPTEDVGSARLAAALAAGDVPAIGQALRHDYVVVPLTRGPAGEPQVRVFDMGRGGYELAVFSSVASLAAFLGEAPEREFGLRRGSSLAPFIEAQRGLLRRVSFDPAGPHPMSADVEGVLAALAPQLTDDDVAWVAGTRADGAGPSPESRVYALDMPLQRDWFPVDLTDRGRLEKELSRQVRRAAGSLGAGRAVRGELTRWLVAAGESAAAGGGRFLAGVLRRHEGIVVGLSLTMYWHELGPEIGGRSHLDLLTDRLAAQPGPEITAGRTAHGPYVRHTRVSPAPDGAPVPLLVTDYWMQFPDRRGLCLLRFTSPQLVLREGLQALSEDIVHRATWVTEPA</sequence>
<gene>
    <name evidence="1" type="ORF">ACFO3F_07215</name>
</gene>
<accession>A0ABV9D9V0</accession>
<protein>
    <submittedName>
        <fullName evidence="1">Uncharacterized protein</fullName>
    </submittedName>
</protein>
<comment type="caution">
    <text evidence="1">The sequence shown here is derived from an EMBL/GenBank/DDBJ whole genome shotgun (WGS) entry which is preliminary data.</text>
</comment>
<dbReference type="EMBL" id="JBHSGF010000004">
    <property type="protein sequence ID" value="MFC4555033.1"/>
    <property type="molecule type" value="Genomic_DNA"/>
</dbReference>
<name>A0ABV9D9V0_9MICO</name>
<keyword evidence="2" id="KW-1185">Reference proteome</keyword>
<evidence type="ECO:0000313" key="2">
    <source>
        <dbReference type="Proteomes" id="UP001595955"/>
    </source>
</evidence>
<organism evidence="1 2">
    <name type="scientific">Georgenia faecalis</name>
    <dbReference type="NCBI Taxonomy" id="2483799"/>
    <lineage>
        <taxon>Bacteria</taxon>
        <taxon>Bacillati</taxon>
        <taxon>Actinomycetota</taxon>
        <taxon>Actinomycetes</taxon>
        <taxon>Micrococcales</taxon>
        <taxon>Bogoriellaceae</taxon>
        <taxon>Georgenia</taxon>
    </lineage>
</organism>